<keyword evidence="3" id="KW-1185">Reference proteome</keyword>
<dbReference type="Proteomes" id="UP000198748">
    <property type="component" value="Unassembled WGS sequence"/>
</dbReference>
<protein>
    <submittedName>
        <fullName evidence="2">Uroporphyrinogen-III synthase</fullName>
    </submittedName>
</protein>
<dbReference type="EMBL" id="FNAN01000004">
    <property type="protein sequence ID" value="SDE25781.1"/>
    <property type="molecule type" value="Genomic_DNA"/>
</dbReference>
<dbReference type="PANTHER" id="PTHR12390:SF0">
    <property type="entry name" value="UROPORPHYRINOGEN-III SYNTHASE"/>
    <property type="match status" value="1"/>
</dbReference>
<evidence type="ECO:0000259" key="1">
    <source>
        <dbReference type="Pfam" id="PF02602"/>
    </source>
</evidence>
<dbReference type="GO" id="GO:0005829">
    <property type="term" value="C:cytosol"/>
    <property type="evidence" value="ECO:0007669"/>
    <property type="project" value="TreeGrafter"/>
</dbReference>
<gene>
    <name evidence="2" type="ORF">SAMN04487996_104185</name>
</gene>
<evidence type="ECO:0000313" key="2">
    <source>
        <dbReference type="EMBL" id="SDE25781.1"/>
    </source>
</evidence>
<dbReference type="InterPro" id="IPR039793">
    <property type="entry name" value="UROS/Hem4"/>
</dbReference>
<dbReference type="CDD" id="cd06578">
    <property type="entry name" value="HemD"/>
    <property type="match status" value="1"/>
</dbReference>
<name>A0A1G7BFD0_9BACT</name>
<dbReference type="InterPro" id="IPR036108">
    <property type="entry name" value="4pyrrol_syn_uPrphyn_synt_sf"/>
</dbReference>
<dbReference type="SUPFAM" id="SSF69618">
    <property type="entry name" value="HemD-like"/>
    <property type="match status" value="1"/>
</dbReference>
<feature type="domain" description="Tetrapyrrole biosynthesis uroporphyrinogen III synthase" evidence="1">
    <location>
        <begin position="33"/>
        <end position="247"/>
    </location>
</feature>
<dbReference type="OrthoDB" id="1149788at2"/>
<dbReference type="PANTHER" id="PTHR12390">
    <property type="entry name" value="UROPORPHYRINOGEN III SYNTHASE"/>
    <property type="match status" value="1"/>
</dbReference>
<dbReference type="GO" id="GO:0006780">
    <property type="term" value="P:uroporphyrinogen III biosynthetic process"/>
    <property type="evidence" value="ECO:0007669"/>
    <property type="project" value="InterPro"/>
</dbReference>
<dbReference type="GO" id="GO:0004852">
    <property type="term" value="F:uroporphyrinogen-III synthase activity"/>
    <property type="evidence" value="ECO:0007669"/>
    <property type="project" value="InterPro"/>
</dbReference>
<accession>A0A1G7BFD0</accession>
<organism evidence="2 3">
    <name type="scientific">Dyadobacter soli</name>
    <dbReference type="NCBI Taxonomy" id="659014"/>
    <lineage>
        <taxon>Bacteria</taxon>
        <taxon>Pseudomonadati</taxon>
        <taxon>Bacteroidota</taxon>
        <taxon>Cytophagia</taxon>
        <taxon>Cytophagales</taxon>
        <taxon>Spirosomataceae</taxon>
        <taxon>Dyadobacter</taxon>
    </lineage>
</organism>
<dbReference type="Pfam" id="PF02602">
    <property type="entry name" value="HEM4"/>
    <property type="match status" value="1"/>
</dbReference>
<dbReference type="RefSeq" id="WP_090148052.1">
    <property type="nucleotide sequence ID" value="NZ_FNAN01000004.1"/>
</dbReference>
<dbReference type="AlphaFoldDB" id="A0A1G7BFD0"/>
<dbReference type="Gene3D" id="3.40.50.10090">
    <property type="match status" value="2"/>
</dbReference>
<dbReference type="InterPro" id="IPR003754">
    <property type="entry name" value="4pyrrol_synth_uPrphyn_synth"/>
</dbReference>
<sequence>MSDTINFDQDRLKKVTSLLVSQSRPADENSPYYELARKYNIKVDFRPFIQVDGVSYKDFRKQKVNILDHTAVIFTSRNAIDHFFRICNEGRVEVPATMKYFCISEQTANYLQKYIVIRKRKIFTGTKTAAELIELMRKHKKEKFLYPCSDVRKNDIPEFADTEEFHFTEATMYQTVSADLSDLEDVYYDIIAFFSPSGIKSLFDNFPDFKQNNTRIAAFGPTTAKAVEDAGLFLDIQAPLPNAPSMTGALDLYIRKANNV</sequence>
<evidence type="ECO:0000313" key="3">
    <source>
        <dbReference type="Proteomes" id="UP000198748"/>
    </source>
</evidence>
<dbReference type="STRING" id="659014.SAMN04487996_104185"/>
<reference evidence="3" key="1">
    <citation type="submission" date="2016-10" db="EMBL/GenBank/DDBJ databases">
        <authorList>
            <person name="Varghese N."/>
            <person name="Submissions S."/>
        </authorList>
    </citation>
    <scope>NUCLEOTIDE SEQUENCE [LARGE SCALE GENOMIC DNA]</scope>
    <source>
        <strain evidence="3">DSM 25329</strain>
    </source>
</reference>
<proteinExistence type="predicted"/>